<evidence type="ECO:0000259" key="2">
    <source>
        <dbReference type="Pfam" id="PF16977"/>
    </source>
</evidence>
<feature type="domain" description="Apextrin C-terminal" evidence="2">
    <location>
        <begin position="20"/>
        <end position="204"/>
    </location>
</feature>
<dbReference type="Pfam" id="PF16977">
    <property type="entry name" value="ApeC"/>
    <property type="match status" value="1"/>
</dbReference>
<keyword evidence="1" id="KW-0812">Transmembrane</keyword>
<evidence type="ECO:0000256" key="1">
    <source>
        <dbReference type="SAM" id="Phobius"/>
    </source>
</evidence>
<proteinExistence type="predicted"/>
<dbReference type="EMBL" id="LWCA01000538">
    <property type="protein sequence ID" value="OAF67964.1"/>
    <property type="molecule type" value="Genomic_DNA"/>
</dbReference>
<dbReference type="Proteomes" id="UP000078046">
    <property type="component" value="Unassembled WGS sequence"/>
</dbReference>
<feature type="transmembrane region" description="Helical" evidence="1">
    <location>
        <begin position="244"/>
        <end position="267"/>
    </location>
</feature>
<sequence length="313" mass="35846">MVLAILESNVISGTEIKYSWPSEKFNILNSINYCNNDTYKWSKSSLNLDDKYSIGIDKSQSISKNSTYSKVLHFCNLRNDYYSNIHKPHHCMFKKLKICPENTDESSIHWYPYKKNTKDSDVASNSDRNYNSEGVKLEFCCPKIGETDIVLPNNDEFYTILQGSTCSKVSYPSIYVSVTYLKIKVTSKKLIKFNVATKGKNLPYFKYGNGYLIIGLCHYEKANSDESSSTLESKLYKINNNHGIYIMLTMSLLIVMSFIIIMLCMIYSGYKKRKLRSNSIQLISCDECTYEENISYSSITSVVPTPLLDISLN</sequence>
<dbReference type="AlphaFoldDB" id="A0A177B3H8"/>
<dbReference type="InterPro" id="IPR031569">
    <property type="entry name" value="ApeC"/>
</dbReference>
<comment type="caution">
    <text evidence="3">The sequence shown here is derived from an EMBL/GenBank/DDBJ whole genome shotgun (WGS) entry which is preliminary data.</text>
</comment>
<accession>A0A177B3H8</accession>
<evidence type="ECO:0000313" key="4">
    <source>
        <dbReference type="Proteomes" id="UP000078046"/>
    </source>
</evidence>
<protein>
    <recommendedName>
        <fullName evidence="2">Apextrin C-terminal domain-containing protein</fullName>
    </recommendedName>
</protein>
<name>A0A177B3H8_9BILA</name>
<keyword evidence="1" id="KW-0472">Membrane</keyword>
<reference evidence="3 4" key="1">
    <citation type="submission" date="2016-04" db="EMBL/GenBank/DDBJ databases">
        <title>The genome of Intoshia linei affirms orthonectids as highly simplified spiralians.</title>
        <authorList>
            <person name="Mikhailov K.V."/>
            <person name="Slusarev G.S."/>
            <person name="Nikitin M.A."/>
            <person name="Logacheva M.D."/>
            <person name="Penin A."/>
            <person name="Aleoshin V."/>
            <person name="Panchin Y.V."/>
        </authorList>
    </citation>
    <scope>NUCLEOTIDE SEQUENCE [LARGE SCALE GENOMIC DNA]</scope>
    <source>
        <strain evidence="3">Intl2013</strain>
        <tissue evidence="3">Whole animal</tissue>
    </source>
</reference>
<organism evidence="3 4">
    <name type="scientific">Intoshia linei</name>
    <dbReference type="NCBI Taxonomy" id="1819745"/>
    <lineage>
        <taxon>Eukaryota</taxon>
        <taxon>Metazoa</taxon>
        <taxon>Spiralia</taxon>
        <taxon>Lophotrochozoa</taxon>
        <taxon>Mesozoa</taxon>
        <taxon>Orthonectida</taxon>
        <taxon>Rhopaluridae</taxon>
        <taxon>Intoshia</taxon>
    </lineage>
</organism>
<gene>
    <name evidence="3" type="ORF">A3Q56_04298</name>
</gene>
<keyword evidence="1" id="KW-1133">Transmembrane helix</keyword>
<keyword evidence="4" id="KW-1185">Reference proteome</keyword>
<dbReference type="OrthoDB" id="5954510at2759"/>
<evidence type="ECO:0000313" key="3">
    <source>
        <dbReference type="EMBL" id="OAF67964.1"/>
    </source>
</evidence>